<sequence length="154" mass="17974">MSRGSETSSHRVSFYDVLEVSRTATLEEIRRSYQTLALRYHPDKRKAQERGDADGDERVDQFIRIDEAWKTLRDERLRRIYDAEQMQQAEECFVNEILTEADFERDPEQGDVLLRTCRCGGYYILPEDVQPGESIYVSCDECSLIVQVNTAPQR</sequence>
<name>A0A182UHB4_9DIPT</name>
<evidence type="ECO:0000256" key="3">
    <source>
        <dbReference type="ARBA" id="ARBA00022833"/>
    </source>
</evidence>
<dbReference type="CDD" id="cd06257">
    <property type="entry name" value="DnaJ"/>
    <property type="match status" value="1"/>
</dbReference>
<dbReference type="PANTHER" id="PTHR45255:SF1">
    <property type="entry name" value="DNAJ HOMOLOG SUBFAMILY C MEMBER 24"/>
    <property type="match status" value="1"/>
</dbReference>
<dbReference type="VEuPathDB" id="VectorBase:AMEC020401"/>
<keyword evidence="4" id="KW-0408">Iron</keyword>
<dbReference type="InterPro" id="IPR036671">
    <property type="entry name" value="DPH_MB_sf"/>
</dbReference>
<dbReference type="SMART" id="SM00271">
    <property type="entry name" value="DnaJ"/>
    <property type="match status" value="1"/>
</dbReference>
<evidence type="ECO:0000256" key="1">
    <source>
        <dbReference type="ARBA" id="ARBA00006169"/>
    </source>
</evidence>
<dbReference type="AlphaFoldDB" id="A0A182UHB4"/>
<dbReference type="SUPFAM" id="SSF144217">
    <property type="entry name" value="CSL zinc finger"/>
    <property type="match status" value="1"/>
</dbReference>
<accession>A0A182UHB4</accession>
<dbReference type="GO" id="GO:0001671">
    <property type="term" value="F:ATPase activator activity"/>
    <property type="evidence" value="ECO:0007669"/>
    <property type="project" value="TreeGrafter"/>
</dbReference>
<evidence type="ECO:0008006" key="9">
    <source>
        <dbReference type="Google" id="ProtNLM"/>
    </source>
</evidence>
<reference evidence="7" key="2">
    <citation type="submission" date="2020-05" db="UniProtKB">
        <authorList>
            <consortium name="EnsemblMetazoa"/>
        </authorList>
    </citation>
    <scope>IDENTIFICATION</scope>
    <source>
        <strain evidence="7">CM1001059</strain>
    </source>
</reference>
<reference evidence="8" key="1">
    <citation type="submission" date="2014-01" db="EMBL/GenBank/DDBJ databases">
        <title>The Genome Sequence of Anopheles melas CM1001059_A (V2).</title>
        <authorList>
            <consortium name="The Broad Institute Genomics Platform"/>
            <person name="Neafsey D.E."/>
            <person name="Besansky N."/>
            <person name="Howell P."/>
            <person name="Walton C."/>
            <person name="Young S.K."/>
            <person name="Zeng Q."/>
            <person name="Gargeya S."/>
            <person name="Fitzgerald M."/>
            <person name="Haas B."/>
            <person name="Abouelleil A."/>
            <person name="Allen A.W."/>
            <person name="Alvarado L."/>
            <person name="Arachchi H.M."/>
            <person name="Berlin A.M."/>
            <person name="Chapman S.B."/>
            <person name="Gainer-Dewar J."/>
            <person name="Goldberg J."/>
            <person name="Griggs A."/>
            <person name="Gujja S."/>
            <person name="Hansen M."/>
            <person name="Howarth C."/>
            <person name="Imamovic A."/>
            <person name="Ireland A."/>
            <person name="Larimer J."/>
            <person name="McCowan C."/>
            <person name="Murphy C."/>
            <person name="Pearson M."/>
            <person name="Poon T.W."/>
            <person name="Priest M."/>
            <person name="Roberts A."/>
            <person name="Saif S."/>
            <person name="Shea T."/>
            <person name="Sisk P."/>
            <person name="Sykes S."/>
            <person name="Wortman J."/>
            <person name="Nusbaum C."/>
            <person name="Birren B."/>
        </authorList>
    </citation>
    <scope>NUCLEOTIDE SEQUENCE [LARGE SCALE GENOMIC DNA]</scope>
    <source>
        <strain evidence="8">CM1001059</strain>
    </source>
</reference>
<evidence type="ECO:0000259" key="5">
    <source>
        <dbReference type="PROSITE" id="PS50076"/>
    </source>
</evidence>
<comment type="similarity">
    <text evidence="1">Belongs to the DPH4 family.</text>
</comment>
<dbReference type="PROSITE" id="PS50076">
    <property type="entry name" value="DNAJ_2"/>
    <property type="match status" value="1"/>
</dbReference>
<dbReference type="SUPFAM" id="SSF46565">
    <property type="entry name" value="Chaperone J-domain"/>
    <property type="match status" value="1"/>
</dbReference>
<dbReference type="InterPro" id="IPR001623">
    <property type="entry name" value="DnaJ_domain"/>
</dbReference>
<evidence type="ECO:0000313" key="7">
    <source>
        <dbReference type="EnsemblMetazoa" id="AMEC020401-PA"/>
    </source>
</evidence>
<protein>
    <recommendedName>
        <fullName evidence="9">J domain-containing protein</fullName>
    </recommendedName>
</protein>
<dbReference type="Pfam" id="PF05207">
    <property type="entry name" value="Zn_ribbon_CSL"/>
    <property type="match status" value="1"/>
</dbReference>
<dbReference type="FunFam" id="1.10.287.110:FF:000188">
    <property type="entry name" value="AGAP010609-PA"/>
    <property type="match status" value="1"/>
</dbReference>
<dbReference type="Proteomes" id="UP000075902">
    <property type="component" value="Unassembled WGS sequence"/>
</dbReference>
<keyword evidence="8" id="KW-1185">Reference proteome</keyword>
<feature type="domain" description="DPH-type MB" evidence="6">
    <location>
        <begin position="94"/>
        <end position="151"/>
    </location>
</feature>
<dbReference type="FunFam" id="3.10.660.10:FF:000012">
    <property type="entry name" value="AGAP010609-PA"/>
    <property type="match status" value="1"/>
</dbReference>
<keyword evidence="2" id="KW-0479">Metal-binding</keyword>
<dbReference type="Pfam" id="PF00226">
    <property type="entry name" value="DnaJ"/>
    <property type="match status" value="1"/>
</dbReference>
<evidence type="ECO:0000256" key="4">
    <source>
        <dbReference type="ARBA" id="ARBA00023004"/>
    </source>
</evidence>
<proteinExistence type="inferred from homology"/>
<feature type="domain" description="J" evidence="5">
    <location>
        <begin position="13"/>
        <end position="85"/>
    </location>
</feature>
<dbReference type="EnsemblMetazoa" id="AMEC020401-RA">
    <property type="protein sequence ID" value="AMEC020401-PA"/>
    <property type="gene ID" value="AMEC020401"/>
</dbReference>
<dbReference type="Gene3D" id="1.10.287.110">
    <property type="entry name" value="DnaJ domain"/>
    <property type="match status" value="1"/>
</dbReference>
<dbReference type="Gene3D" id="3.10.660.10">
    <property type="entry name" value="DPH Zinc finger"/>
    <property type="match status" value="1"/>
</dbReference>
<dbReference type="InterPro" id="IPR036869">
    <property type="entry name" value="J_dom_sf"/>
</dbReference>
<dbReference type="InterPro" id="IPR007872">
    <property type="entry name" value="DPH_MB_dom"/>
</dbReference>
<dbReference type="PRINTS" id="PR00625">
    <property type="entry name" value="JDOMAIN"/>
</dbReference>
<dbReference type="PROSITE" id="PS51074">
    <property type="entry name" value="DPH_MB"/>
    <property type="match status" value="1"/>
</dbReference>
<dbReference type="PANTHER" id="PTHR45255">
    <property type="entry name" value="DNAJ HOMOLOG SUBFAMILY C MEMBER 24"/>
    <property type="match status" value="1"/>
</dbReference>
<organism evidence="7 8">
    <name type="scientific">Anopheles melas</name>
    <dbReference type="NCBI Taxonomy" id="34690"/>
    <lineage>
        <taxon>Eukaryota</taxon>
        <taxon>Metazoa</taxon>
        <taxon>Ecdysozoa</taxon>
        <taxon>Arthropoda</taxon>
        <taxon>Hexapoda</taxon>
        <taxon>Insecta</taxon>
        <taxon>Pterygota</taxon>
        <taxon>Neoptera</taxon>
        <taxon>Endopterygota</taxon>
        <taxon>Diptera</taxon>
        <taxon>Nematocera</taxon>
        <taxon>Culicoidea</taxon>
        <taxon>Culicidae</taxon>
        <taxon>Anophelinae</taxon>
        <taxon>Anopheles</taxon>
    </lineage>
</organism>
<evidence type="ECO:0000313" key="8">
    <source>
        <dbReference type="Proteomes" id="UP000075902"/>
    </source>
</evidence>
<dbReference type="GO" id="GO:0008198">
    <property type="term" value="F:ferrous iron binding"/>
    <property type="evidence" value="ECO:0007669"/>
    <property type="project" value="TreeGrafter"/>
</dbReference>
<keyword evidence="3" id="KW-0862">Zinc</keyword>
<evidence type="ECO:0000256" key="2">
    <source>
        <dbReference type="ARBA" id="ARBA00022723"/>
    </source>
</evidence>
<evidence type="ECO:0000259" key="6">
    <source>
        <dbReference type="PROSITE" id="PS51074"/>
    </source>
</evidence>
<dbReference type="STRING" id="34690.A0A182UHB4"/>